<dbReference type="EMBL" id="WOCE01000021">
    <property type="protein sequence ID" value="KAE9590058.1"/>
    <property type="molecule type" value="Genomic_DNA"/>
</dbReference>
<comment type="caution">
    <text evidence="2">The sequence shown here is derived from an EMBL/GenBank/DDBJ whole genome shotgun (WGS) entry which is preliminary data.</text>
</comment>
<feature type="signal peptide" evidence="1">
    <location>
        <begin position="1"/>
        <end position="19"/>
    </location>
</feature>
<dbReference type="Proteomes" id="UP000447434">
    <property type="component" value="Chromosome 21"/>
</dbReference>
<keyword evidence="3" id="KW-1185">Reference proteome</keyword>
<accession>A0A6A4NTX1</accession>
<evidence type="ECO:0000256" key="1">
    <source>
        <dbReference type="SAM" id="SignalP"/>
    </source>
</evidence>
<evidence type="ECO:0000313" key="3">
    <source>
        <dbReference type="Proteomes" id="UP000447434"/>
    </source>
</evidence>
<dbReference type="AlphaFoldDB" id="A0A6A4NTX1"/>
<name>A0A6A4NTX1_LUPAL</name>
<evidence type="ECO:0000313" key="2">
    <source>
        <dbReference type="EMBL" id="KAE9590058.1"/>
    </source>
</evidence>
<gene>
    <name evidence="2" type="ORF">Lalb_Chr21g0315531</name>
</gene>
<sequence length="50" mass="5755">MFIYVTFVIFLGVHFLTSPFPDCYVIPLYLAETPLNCHFNASLLFLSLII</sequence>
<organism evidence="2 3">
    <name type="scientific">Lupinus albus</name>
    <name type="common">White lupine</name>
    <name type="synonym">Lupinus termis</name>
    <dbReference type="NCBI Taxonomy" id="3870"/>
    <lineage>
        <taxon>Eukaryota</taxon>
        <taxon>Viridiplantae</taxon>
        <taxon>Streptophyta</taxon>
        <taxon>Embryophyta</taxon>
        <taxon>Tracheophyta</taxon>
        <taxon>Spermatophyta</taxon>
        <taxon>Magnoliopsida</taxon>
        <taxon>eudicotyledons</taxon>
        <taxon>Gunneridae</taxon>
        <taxon>Pentapetalae</taxon>
        <taxon>rosids</taxon>
        <taxon>fabids</taxon>
        <taxon>Fabales</taxon>
        <taxon>Fabaceae</taxon>
        <taxon>Papilionoideae</taxon>
        <taxon>50 kb inversion clade</taxon>
        <taxon>genistoids sensu lato</taxon>
        <taxon>core genistoids</taxon>
        <taxon>Genisteae</taxon>
        <taxon>Lupinus</taxon>
    </lineage>
</organism>
<keyword evidence="1" id="KW-0732">Signal</keyword>
<protein>
    <submittedName>
        <fullName evidence="2">Uncharacterized protein</fullName>
    </submittedName>
</protein>
<proteinExistence type="predicted"/>
<feature type="chain" id="PRO_5025640882" evidence="1">
    <location>
        <begin position="20"/>
        <end position="50"/>
    </location>
</feature>
<reference evidence="3" key="1">
    <citation type="journal article" date="2020" name="Nat. Commun.">
        <title>Genome sequence of the cluster root forming white lupin.</title>
        <authorList>
            <person name="Hufnagel B."/>
            <person name="Marques A."/>
            <person name="Soriano A."/>
            <person name="Marques L."/>
            <person name="Divol F."/>
            <person name="Doumas P."/>
            <person name="Sallet E."/>
            <person name="Mancinotti D."/>
            <person name="Carrere S."/>
            <person name="Marande W."/>
            <person name="Arribat S."/>
            <person name="Keller J."/>
            <person name="Huneau C."/>
            <person name="Blein T."/>
            <person name="Aime D."/>
            <person name="Laguerre M."/>
            <person name="Taylor J."/>
            <person name="Schubert V."/>
            <person name="Nelson M."/>
            <person name="Geu-Flores F."/>
            <person name="Crespi M."/>
            <person name="Gallardo-Guerrero K."/>
            <person name="Delaux P.-M."/>
            <person name="Salse J."/>
            <person name="Berges H."/>
            <person name="Guyot R."/>
            <person name="Gouzy J."/>
            <person name="Peret B."/>
        </authorList>
    </citation>
    <scope>NUCLEOTIDE SEQUENCE [LARGE SCALE GENOMIC DNA]</scope>
    <source>
        <strain evidence="3">cv. Amiga</strain>
    </source>
</reference>